<evidence type="ECO:0008006" key="4">
    <source>
        <dbReference type="Google" id="ProtNLM"/>
    </source>
</evidence>
<dbReference type="EMBL" id="QETA01000002">
    <property type="protein sequence ID" value="PWF24262.1"/>
    <property type="molecule type" value="Genomic_DNA"/>
</dbReference>
<sequence length="83" mass="9137">MATVKATNLQSGPWWREPWPWFLMAGPAIAIIACAVTITLALQQFSDQPLNDGFKRGLVIERVQPAQAGTTSVVIEQVDVTER</sequence>
<organism evidence="2 3">
    <name type="scientific">Corticimicrobacter populi</name>
    <dbReference type="NCBI Taxonomy" id="2175229"/>
    <lineage>
        <taxon>Bacteria</taxon>
        <taxon>Pseudomonadati</taxon>
        <taxon>Pseudomonadota</taxon>
        <taxon>Betaproteobacteria</taxon>
        <taxon>Burkholderiales</taxon>
        <taxon>Alcaligenaceae</taxon>
        <taxon>Corticimicrobacter</taxon>
    </lineage>
</organism>
<feature type="transmembrane region" description="Helical" evidence="1">
    <location>
        <begin position="20"/>
        <end position="42"/>
    </location>
</feature>
<keyword evidence="1" id="KW-0472">Membrane</keyword>
<reference evidence="3" key="1">
    <citation type="submission" date="2018-05" db="EMBL/GenBank/DDBJ databases">
        <authorList>
            <person name="Li Y."/>
        </authorList>
    </citation>
    <scope>NUCLEOTIDE SEQUENCE [LARGE SCALE GENOMIC DNA]</scope>
    <source>
        <strain evidence="3">3d-2-2</strain>
    </source>
</reference>
<evidence type="ECO:0000256" key="1">
    <source>
        <dbReference type="SAM" id="Phobius"/>
    </source>
</evidence>
<dbReference type="Pfam" id="PF05751">
    <property type="entry name" value="FixH"/>
    <property type="match status" value="1"/>
</dbReference>
<dbReference type="RefSeq" id="WP_109061538.1">
    <property type="nucleotide sequence ID" value="NZ_QETA01000002.1"/>
</dbReference>
<evidence type="ECO:0000313" key="3">
    <source>
        <dbReference type="Proteomes" id="UP000245212"/>
    </source>
</evidence>
<dbReference type="InterPro" id="IPR008620">
    <property type="entry name" value="FixH"/>
</dbReference>
<protein>
    <recommendedName>
        <fullName evidence="4">Nitrogen fixation protein FixH</fullName>
    </recommendedName>
</protein>
<dbReference type="PROSITE" id="PS51257">
    <property type="entry name" value="PROKAR_LIPOPROTEIN"/>
    <property type="match status" value="1"/>
</dbReference>
<accession>A0A2V1JZB1</accession>
<keyword evidence="3" id="KW-1185">Reference proteome</keyword>
<dbReference type="AlphaFoldDB" id="A0A2V1JZB1"/>
<comment type="caution">
    <text evidence="2">The sequence shown here is derived from an EMBL/GenBank/DDBJ whole genome shotgun (WGS) entry which is preliminary data.</text>
</comment>
<gene>
    <name evidence="2" type="ORF">DD235_07630</name>
</gene>
<keyword evidence="1" id="KW-0812">Transmembrane</keyword>
<keyword evidence="1" id="KW-1133">Transmembrane helix</keyword>
<dbReference type="Proteomes" id="UP000245212">
    <property type="component" value="Unassembled WGS sequence"/>
</dbReference>
<name>A0A2V1JZB1_9BURK</name>
<proteinExistence type="predicted"/>
<evidence type="ECO:0000313" key="2">
    <source>
        <dbReference type="EMBL" id="PWF24262.1"/>
    </source>
</evidence>